<reference evidence="2" key="1">
    <citation type="submission" date="2020-02" db="EMBL/GenBank/DDBJ databases">
        <authorList>
            <person name="Meier V. D."/>
        </authorList>
    </citation>
    <scope>NUCLEOTIDE SEQUENCE</scope>
    <source>
        <strain evidence="2">AVDCRST_MAG93</strain>
    </source>
</reference>
<dbReference type="EMBL" id="CADCTR010000299">
    <property type="protein sequence ID" value="CAA9231862.1"/>
    <property type="molecule type" value="Genomic_DNA"/>
</dbReference>
<dbReference type="EC" id="2.5.1.48" evidence="2"/>
<dbReference type="GO" id="GO:0003961">
    <property type="term" value="F:O-acetylhomoserine aminocarboxypropyltransferase activity"/>
    <property type="evidence" value="ECO:0007669"/>
    <property type="project" value="UniProtKB-EC"/>
</dbReference>
<dbReference type="PANTHER" id="PTHR33303:SF2">
    <property type="entry name" value="COA-BINDING DOMAIN-CONTAINING PROTEIN"/>
    <property type="match status" value="1"/>
</dbReference>
<dbReference type="Pfam" id="PF13380">
    <property type="entry name" value="CoA_binding_2"/>
    <property type="match status" value="1"/>
</dbReference>
<dbReference type="InterPro" id="IPR003781">
    <property type="entry name" value="CoA-bd"/>
</dbReference>
<evidence type="ECO:0000313" key="2">
    <source>
        <dbReference type="EMBL" id="CAA9231862.1"/>
    </source>
</evidence>
<dbReference type="PANTHER" id="PTHR33303">
    <property type="entry name" value="CYTOPLASMIC PROTEIN-RELATED"/>
    <property type="match status" value="1"/>
</dbReference>
<evidence type="ECO:0000259" key="1">
    <source>
        <dbReference type="SMART" id="SM00881"/>
    </source>
</evidence>
<dbReference type="Gene3D" id="3.40.50.720">
    <property type="entry name" value="NAD(P)-binding Rossmann-like Domain"/>
    <property type="match status" value="1"/>
</dbReference>
<dbReference type="SMART" id="SM00881">
    <property type="entry name" value="CoA_binding"/>
    <property type="match status" value="1"/>
</dbReference>
<dbReference type="EC" id="2.5.1.49" evidence="2"/>
<accession>A0A6J4HRM7</accession>
<dbReference type="InterPro" id="IPR036291">
    <property type="entry name" value="NAD(P)-bd_dom_sf"/>
</dbReference>
<feature type="domain" description="CoA-binding" evidence="1">
    <location>
        <begin position="10"/>
        <end position="102"/>
    </location>
</feature>
<gene>
    <name evidence="2" type="ORF">AVDCRST_MAG93-913</name>
</gene>
<dbReference type="GO" id="GO:0003962">
    <property type="term" value="F:cystathionine gamma-synthase activity"/>
    <property type="evidence" value="ECO:0007669"/>
    <property type="project" value="UniProtKB-EC"/>
</dbReference>
<dbReference type="AlphaFoldDB" id="A0A6J4HRM7"/>
<name>A0A6J4HRM7_9CHLR</name>
<dbReference type="SUPFAM" id="SSF51735">
    <property type="entry name" value="NAD(P)-binding Rossmann-fold domains"/>
    <property type="match status" value="1"/>
</dbReference>
<organism evidence="2">
    <name type="scientific">uncultured Chloroflexia bacterium</name>
    <dbReference type="NCBI Taxonomy" id="1672391"/>
    <lineage>
        <taxon>Bacteria</taxon>
        <taxon>Bacillati</taxon>
        <taxon>Chloroflexota</taxon>
        <taxon>Chloroflexia</taxon>
        <taxon>environmental samples</taxon>
    </lineage>
</organism>
<keyword evidence="2" id="KW-0808">Transferase</keyword>
<proteinExistence type="predicted"/>
<sequence>MNDELMRAAFRNAKTIAVVGLSDKSHRASYRIAHYLQQQGYRIVPVNPNVEQVLGEQAYPDLASVPGTVDFVDIFRRSEYVGPIVDQAIAKGVQTIWMQMGVSDRIAAQRAEAAGITVVMNRCAMVDHGRLMRG</sequence>
<protein>
    <submittedName>
        <fullName evidence="2">O-acetylhomoserine sulfhydrylase / O-succinylhomoserine sulfhydrylase</fullName>
        <ecNumber evidence="2">2.5.1.48</ecNumber>
        <ecNumber evidence="2">2.5.1.49</ecNumber>
    </submittedName>
</protein>